<evidence type="ECO:0000313" key="2">
    <source>
        <dbReference type="EMBL" id="BAM03147.1"/>
    </source>
</evidence>
<evidence type="ECO:0000313" key="3">
    <source>
        <dbReference type="Proteomes" id="UP000007881"/>
    </source>
</evidence>
<feature type="region of interest" description="Disordered" evidence="1">
    <location>
        <begin position="87"/>
        <end position="122"/>
    </location>
</feature>
<dbReference type="AlphaFoldDB" id="I0ID09"/>
<reference evidence="2 3" key="1">
    <citation type="submission" date="2012-02" db="EMBL/GenBank/DDBJ databases">
        <title>Complete genome sequence of Phycisphaera mikurensis NBRC 102666.</title>
        <authorList>
            <person name="Ankai A."/>
            <person name="Hosoyama A."/>
            <person name="Terui Y."/>
            <person name="Sekine M."/>
            <person name="Fukai R."/>
            <person name="Kato Y."/>
            <person name="Nakamura S."/>
            <person name="Yamada-Narita S."/>
            <person name="Kawakoshi A."/>
            <person name="Fukunaga Y."/>
            <person name="Yamazaki S."/>
            <person name="Fujita N."/>
        </authorList>
    </citation>
    <scope>NUCLEOTIDE SEQUENCE [LARGE SCALE GENOMIC DNA]</scope>
    <source>
        <strain evidence="3">NBRC 102666 / KCTC 22515 / FYK2301M01</strain>
    </source>
</reference>
<gene>
    <name evidence="2" type="ordered locus">PSMK_09880</name>
</gene>
<proteinExistence type="predicted"/>
<protein>
    <submittedName>
        <fullName evidence="2">Uncharacterized protein</fullName>
    </submittedName>
</protein>
<feature type="compositionally biased region" description="Low complexity" evidence="1">
    <location>
        <begin position="108"/>
        <end position="122"/>
    </location>
</feature>
<dbReference type="Proteomes" id="UP000007881">
    <property type="component" value="Chromosome"/>
</dbReference>
<organism evidence="2 3">
    <name type="scientific">Phycisphaera mikurensis (strain NBRC 102666 / KCTC 22515 / FYK2301M01)</name>
    <dbReference type="NCBI Taxonomy" id="1142394"/>
    <lineage>
        <taxon>Bacteria</taxon>
        <taxon>Pseudomonadati</taxon>
        <taxon>Planctomycetota</taxon>
        <taxon>Phycisphaerae</taxon>
        <taxon>Phycisphaerales</taxon>
        <taxon>Phycisphaeraceae</taxon>
        <taxon>Phycisphaera</taxon>
    </lineage>
</organism>
<evidence type="ECO:0000256" key="1">
    <source>
        <dbReference type="SAM" id="MobiDB-lite"/>
    </source>
</evidence>
<keyword evidence="3" id="KW-1185">Reference proteome</keyword>
<name>I0ID09_PHYMF</name>
<sequence>MELFVSAGVYIHGVDEPPAERIRWLTHFVRVAAEGGDSAEMPAGIRPGTLRPTIGASGRFHAGGSASAAHRAAVLDALLARLVRGHMRRRPRADGRARERGRSRSLQGTRGRIGAAGARLGG</sequence>
<feature type="compositionally biased region" description="Basic and acidic residues" evidence="1">
    <location>
        <begin position="92"/>
        <end position="102"/>
    </location>
</feature>
<dbReference type="KEGG" id="phm:PSMK_09880"/>
<dbReference type="EMBL" id="AP012338">
    <property type="protein sequence ID" value="BAM03147.1"/>
    <property type="molecule type" value="Genomic_DNA"/>
</dbReference>
<accession>I0ID09</accession>
<dbReference type="HOGENOM" id="CLU_2024556_0_0_0"/>
<dbReference type="STRING" id="1142394.PSMK_09880"/>